<keyword evidence="1" id="KW-1133">Transmembrane helix</keyword>
<evidence type="ECO:0000313" key="2">
    <source>
        <dbReference type="EMBL" id="SIT83912.1"/>
    </source>
</evidence>
<reference evidence="3" key="1">
    <citation type="submission" date="2017-01" db="EMBL/GenBank/DDBJ databases">
        <authorList>
            <person name="Varghese N."/>
            <person name="Submissions S."/>
        </authorList>
    </citation>
    <scope>NUCLEOTIDE SEQUENCE [LARGE SCALE GENOMIC DNA]</scope>
    <source>
        <strain evidence="3">MNA4</strain>
    </source>
</reference>
<name>A0A1U7PPY8_9BACI</name>
<protein>
    <recommendedName>
        <fullName evidence="4">DUF2269 family protein</fullName>
    </recommendedName>
</protein>
<evidence type="ECO:0000256" key="1">
    <source>
        <dbReference type="SAM" id="Phobius"/>
    </source>
</evidence>
<feature type="transmembrane region" description="Helical" evidence="1">
    <location>
        <begin position="77"/>
        <end position="97"/>
    </location>
</feature>
<dbReference type="AlphaFoldDB" id="A0A1U7PPY8"/>
<dbReference type="STRING" id="550447.SAMN05428946_1666"/>
<dbReference type="Proteomes" id="UP000187550">
    <property type="component" value="Unassembled WGS sequence"/>
</dbReference>
<proteinExistence type="predicted"/>
<feature type="transmembrane region" description="Helical" evidence="1">
    <location>
        <begin position="125"/>
        <end position="141"/>
    </location>
</feature>
<dbReference type="EMBL" id="FTPL01000002">
    <property type="protein sequence ID" value="SIT83912.1"/>
    <property type="molecule type" value="Genomic_DNA"/>
</dbReference>
<organism evidence="2 3">
    <name type="scientific">Edaphobacillus lindanitolerans</name>
    <dbReference type="NCBI Taxonomy" id="550447"/>
    <lineage>
        <taxon>Bacteria</taxon>
        <taxon>Bacillati</taxon>
        <taxon>Bacillota</taxon>
        <taxon>Bacilli</taxon>
        <taxon>Bacillales</taxon>
        <taxon>Bacillaceae</taxon>
        <taxon>Edaphobacillus</taxon>
    </lineage>
</organism>
<dbReference type="RefSeq" id="WP_076757985.1">
    <property type="nucleotide sequence ID" value="NZ_FTPL01000002.1"/>
</dbReference>
<keyword evidence="1" id="KW-0472">Membrane</keyword>
<keyword evidence="1" id="KW-0812">Transmembrane</keyword>
<dbReference type="OrthoDB" id="2436717at2"/>
<evidence type="ECO:0000313" key="3">
    <source>
        <dbReference type="Proteomes" id="UP000187550"/>
    </source>
</evidence>
<feature type="transmembrane region" description="Helical" evidence="1">
    <location>
        <begin position="6"/>
        <end position="30"/>
    </location>
</feature>
<evidence type="ECO:0008006" key="4">
    <source>
        <dbReference type="Google" id="ProtNLM"/>
    </source>
</evidence>
<gene>
    <name evidence="2" type="ORF">SAMN05428946_1666</name>
</gene>
<sequence length="146" mass="16464">MNSYYPSILFFHVLSAALSIGPFFVLVPLIKKMKDADERLLREHLSVFRSAVRLVKHAGHVLVATGLLLMLQGGYPWSTSWVVMTIAVMFGSIFFLARAFKPVLGQLSAGTGDRLALIGVLNRKLWTYILLLLIMLWFMVAKPNLW</sequence>
<accession>A0A1U7PPY8</accession>
<keyword evidence="3" id="KW-1185">Reference proteome</keyword>